<dbReference type="EC" id="2.3.1.157" evidence="3"/>
<dbReference type="EMBL" id="NSKC01000019">
    <property type="protein sequence ID" value="PAU77780.1"/>
    <property type="molecule type" value="Genomic_DNA"/>
</dbReference>
<dbReference type="InterPro" id="IPR011004">
    <property type="entry name" value="Trimer_LpxA-like_sf"/>
</dbReference>
<dbReference type="InterPro" id="IPR050065">
    <property type="entry name" value="GlmU-like"/>
</dbReference>
<dbReference type="InterPro" id="IPR056729">
    <property type="entry name" value="GMPPB_C"/>
</dbReference>
<gene>
    <name evidence="14" type="ORF">CK500_16475</name>
</gene>
<dbReference type="GO" id="GO:0003977">
    <property type="term" value="F:UDP-N-acetylglucosamine diphosphorylase activity"/>
    <property type="evidence" value="ECO:0007669"/>
    <property type="project" value="UniProtKB-EC"/>
</dbReference>
<evidence type="ECO:0000256" key="3">
    <source>
        <dbReference type="ARBA" id="ARBA00012225"/>
    </source>
</evidence>
<evidence type="ECO:0000256" key="6">
    <source>
        <dbReference type="ARBA" id="ARBA00022679"/>
    </source>
</evidence>
<dbReference type="RefSeq" id="WP_095638272.1">
    <property type="nucleotide sequence ID" value="NZ_NSKC01000019.1"/>
</dbReference>
<dbReference type="PANTHER" id="PTHR43584:SF8">
    <property type="entry name" value="N-ACETYLMURAMATE ALPHA-1-PHOSPHATE URIDYLYLTRANSFERASE"/>
    <property type="match status" value="1"/>
</dbReference>
<feature type="domain" description="Mannose-1-phosphate guanyltransferase C-terminal" evidence="13">
    <location>
        <begin position="260"/>
        <end position="342"/>
    </location>
</feature>
<dbReference type="Pfam" id="PF00483">
    <property type="entry name" value="NTP_transferase"/>
    <property type="match status" value="1"/>
</dbReference>
<evidence type="ECO:0000256" key="8">
    <source>
        <dbReference type="ARBA" id="ARBA00023268"/>
    </source>
</evidence>
<evidence type="ECO:0000259" key="13">
    <source>
        <dbReference type="Pfam" id="PF25087"/>
    </source>
</evidence>
<protein>
    <recommendedName>
        <fullName evidence="5">Bifunctional protein GlmU</fullName>
        <ecNumber evidence="3">2.3.1.157</ecNumber>
        <ecNumber evidence="4">2.7.7.23</ecNumber>
    </recommendedName>
</protein>
<evidence type="ECO:0000256" key="5">
    <source>
        <dbReference type="ARBA" id="ARBA00013414"/>
    </source>
</evidence>
<evidence type="ECO:0000313" key="14">
    <source>
        <dbReference type="EMBL" id="PAU77780.1"/>
    </source>
</evidence>
<dbReference type="Gene3D" id="3.90.550.10">
    <property type="entry name" value="Spore Coat Polysaccharide Biosynthesis Protein SpsA, Chain A"/>
    <property type="match status" value="1"/>
</dbReference>
<dbReference type="InterPro" id="IPR029044">
    <property type="entry name" value="Nucleotide-diphossugar_trans"/>
</dbReference>
<reference evidence="14 15" key="1">
    <citation type="submission" date="2017-08" db="EMBL/GenBank/DDBJ databases">
        <title>The strain WRN001 was isolated from Binhai saline alkaline soil, Tianjin, China.</title>
        <authorList>
            <person name="Liu D."/>
            <person name="Zhang G."/>
        </authorList>
    </citation>
    <scope>NUCLEOTIDE SEQUENCE [LARGE SCALE GENOMIC DNA]</scope>
    <source>
        <strain evidence="14 15">WN019</strain>
    </source>
</reference>
<dbReference type="Gene3D" id="2.160.10.10">
    <property type="entry name" value="Hexapeptide repeat proteins"/>
    <property type="match status" value="1"/>
</dbReference>
<keyword evidence="15" id="KW-1185">Reference proteome</keyword>
<evidence type="ECO:0000313" key="15">
    <source>
        <dbReference type="Proteomes" id="UP000218083"/>
    </source>
</evidence>
<evidence type="ECO:0000256" key="2">
    <source>
        <dbReference type="ARBA" id="ARBA00005208"/>
    </source>
</evidence>
<organism evidence="14 15">
    <name type="scientific">Halorubrum salipaludis</name>
    <dbReference type="NCBI Taxonomy" id="2032630"/>
    <lineage>
        <taxon>Archaea</taxon>
        <taxon>Methanobacteriati</taxon>
        <taxon>Methanobacteriota</taxon>
        <taxon>Stenosarchaea group</taxon>
        <taxon>Halobacteria</taxon>
        <taxon>Halobacteriales</taxon>
        <taxon>Haloferacaceae</taxon>
        <taxon>Halorubrum</taxon>
    </lineage>
</organism>
<evidence type="ECO:0000256" key="1">
    <source>
        <dbReference type="ARBA" id="ARBA00005166"/>
    </source>
</evidence>
<keyword evidence="9" id="KW-0012">Acyltransferase</keyword>
<comment type="pathway">
    <text evidence="2">Nucleotide-sugar biosynthesis; UDP-N-acetyl-alpha-D-glucosamine biosynthesis; UDP-N-acetyl-alpha-D-glucosamine from N-acetyl-alpha-D-glucosamine 1-phosphate: step 1/1.</text>
</comment>
<evidence type="ECO:0000259" key="12">
    <source>
        <dbReference type="Pfam" id="PF00483"/>
    </source>
</evidence>
<evidence type="ECO:0000256" key="4">
    <source>
        <dbReference type="ARBA" id="ARBA00012457"/>
    </source>
</evidence>
<keyword evidence="8" id="KW-0511">Multifunctional enzyme</keyword>
<keyword evidence="6 14" id="KW-0808">Transferase</keyword>
<name>A0A2A2EZ08_9EURY</name>
<dbReference type="Pfam" id="PF25087">
    <property type="entry name" value="GMPPB_C"/>
    <property type="match status" value="1"/>
</dbReference>
<evidence type="ECO:0000256" key="9">
    <source>
        <dbReference type="ARBA" id="ARBA00023315"/>
    </source>
</evidence>
<evidence type="ECO:0000256" key="7">
    <source>
        <dbReference type="ARBA" id="ARBA00022695"/>
    </source>
</evidence>
<dbReference type="CDD" id="cd04181">
    <property type="entry name" value="NTP_transferase"/>
    <property type="match status" value="1"/>
</dbReference>
<dbReference type="EC" id="2.7.7.23" evidence="4"/>
<sequence>MSTDEVTAVILAAGEGRRLEPLTNRRPKPMVPVANRPLLEYVVEAVAAAGIDRVVLVVGYKQERIRNHFGDGDDWDVTIEYVEQATQLGTGHAVLQAEPVVDGPFVVLNGDRIVDAAAVSTVCDRLRDGDAPLVTVTAVETPRDYGVVQLDGDRVTEVNEKPEGPVDTNRINAGVYGFTPEIFDAIRATNATGELAITTTLNDLAERDSVTGVGYDGRWLDVSNLWDVLSVNAALVHDSDHARDAPATGQRVGDAVTVADDVVLAGNVRIGPNATLSGASAIGSNVTVAANAVVENSVVLPDAVIGPGAVVRDAVIAGNARIGPNATVVGGEATVVVGDSVHRGVTLGGVVGDNTSIGGGATLTNGAVVGDDVQADAGVVLDGRVESGAVVRRG</sequence>
<comment type="pathway">
    <text evidence="1">Nucleotide-sugar biosynthesis; UDP-N-acetyl-alpha-D-glucosamine biosynthesis; N-acetyl-alpha-D-glucosamine 1-phosphate from alpha-D-glucosamine 6-phosphate (route II): step 2/2.</text>
</comment>
<evidence type="ECO:0000256" key="10">
    <source>
        <dbReference type="ARBA" id="ARBA00048247"/>
    </source>
</evidence>
<dbReference type="SUPFAM" id="SSF51161">
    <property type="entry name" value="Trimeric LpxA-like enzymes"/>
    <property type="match status" value="1"/>
</dbReference>
<comment type="caution">
    <text evidence="14">The sequence shown here is derived from an EMBL/GenBank/DDBJ whole genome shotgun (WGS) entry which is preliminary data.</text>
</comment>
<proteinExistence type="predicted"/>
<dbReference type="InterPro" id="IPR005835">
    <property type="entry name" value="NTP_transferase_dom"/>
</dbReference>
<comment type="catalytic activity">
    <reaction evidence="10">
        <text>alpha-D-glucosamine 1-phosphate + acetyl-CoA = N-acetyl-alpha-D-glucosamine 1-phosphate + CoA + H(+)</text>
        <dbReference type="Rhea" id="RHEA:13725"/>
        <dbReference type="ChEBI" id="CHEBI:15378"/>
        <dbReference type="ChEBI" id="CHEBI:57287"/>
        <dbReference type="ChEBI" id="CHEBI:57288"/>
        <dbReference type="ChEBI" id="CHEBI:57776"/>
        <dbReference type="ChEBI" id="CHEBI:58516"/>
        <dbReference type="EC" id="2.3.1.157"/>
    </reaction>
</comment>
<feature type="domain" description="Nucleotidyl transferase" evidence="12">
    <location>
        <begin position="8"/>
        <end position="235"/>
    </location>
</feature>
<dbReference type="GO" id="GO:0019134">
    <property type="term" value="F:glucosamine-1-phosphate N-acetyltransferase activity"/>
    <property type="evidence" value="ECO:0007669"/>
    <property type="project" value="UniProtKB-EC"/>
</dbReference>
<dbReference type="SUPFAM" id="SSF53448">
    <property type="entry name" value="Nucleotide-diphospho-sugar transferases"/>
    <property type="match status" value="1"/>
</dbReference>
<dbReference type="PANTHER" id="PTHR43584">
    <property type="entry name" value="NUCLEOTIDYL TRANSFERASE"/>
    <property type="match status" value="1"/>
</dbReference>
<dbReference type="Proteomes" id="UP000218083">
    <property type="component" value="Unassembled WGS sequence"/>
</dbReference>
<dbReference type="AlphaFoldDB" id="A0A2A2EZ08"/>
<accession>A0A2A2EZ08</accession>
<dbReference type="OrthoDB" id="15372at2157"/>
<keyword evidence="7" id="KW-0548">Nucleotidyltransferase</keyword>
<comment type="catalytic activity">
    <reaction evidence="11">
        <text>N-acetyl-alpha-D-glucosamine 1-phosphate + UTP + H(+) = UDP-N-acetyl-alpha-D-glucosamine + diphosphate</text>
        <dbReference type="Rhea" id="RHEA:13509"/>
        <dbReference type="ChEBI" id="CHEBI:15378"/>
        <dbReference type="ChEBI" id="CHEBI:33019"/>
        <dbReference type="ChEBI" id="CHEBI:46398"/>
        <dbReference type="ChEBI" id="CHEBI:57705"/>
        <dbReference type="ChEBI" id="CHEBI:57776"/>
        <dbReference type="EC" id="2.7.7.23"/>
    </reaction>
</comment>
<evidence type="ECO:0000256" key="11">
    <source>
        <dbReference type="ARBA" id="ARBA00048493"/>
    </source>
</evidence>